<evidence type="ECO:0000313" key="10">
    <source>
        <dbReference type="EMBL" id="RWS26795.1"/>
    </source>
</evidence>
<feature type="non-terminal residue" evidence="10">
    <location>
        <position position="1"/>
    </location>
</feature>
<feature type="domain" description="Prenyltransferase alpha-alpha toroid" evidence="9">
    <location>
        <begin position="1"/>
        <end position="211"/>
    </location>
</feature>
<dbReference type="Gene3D" id="1.50.10.20">
    <property type="match status" value="1"/>
</dbReference>
<dbReference type="PANTHER" id="PTHR11774">
    <property type="entry name" value="GERANYLGERANYL TRANSFERASE TYPE BETA SUBUNIT"/>
    <property type="match status" value="1"/>
</dbReference>
<keyword evidence="6 8" id="KW-0862">Zinc</keyword>
<reference evidence="10 11" key="1">
    <citation type="journal article" date="2018" name="Gigascience">
        <title>Genomes of trombidid mites reveal novel predicted allergens and laterally-transferred genes associated with secondary metabolism.</title>
        <authorList>
            <person name="Dong X."/>
            <person name="Chaisiri K."/>
            <person name="Xia D."/>
            <person name="Armstrong S.D."/>
            <person name="Fang Y."/>
            <person name="Donnelly M.J."/>
            <person name="Kadowaki T."/>
            <person name="McGarry J.W."/>
            <person name="Darby A.C."/>
            <person name="Makepeace B.L."/>
        </authorList>
    </citation>
    <scope>NUCLEOTIDE SEQUENCE [LARGE SCALE GENOMIC DNA]</scope>
    <source>
        <strain evidence="10">UoL-UT</strain>
    </source>
</reference>
<evidence type="ECO:0000313" key="11">
    <source>
        <dbReference type="Proteomes" id="UP000288716"/>
    </source>
</evidence>
<evidence type="ECO:0000256" key="1">
    <source>
        <dbReference type="ARBA" id="ARBA00010497"/>
    </source>
</evidence>
<comment type="function">
    <text evidence="8">Catalyzes the transfer of a geranylgeranyl moiety from geranylgeranyl diphosphate to both cysteines of proteins with the C-terminal sequence -XXCC, -XCXC and -CCXX.</text>
</comment>
<protein>
    <recommendedName>
        <fullName evidence="8">Geranylgeranyl transferase type-2 subunit beta</fullName>
        <ecNumber evidence="8">2.5.1.60</ecNumber>
    </recommendedName>
</protein>
<keyword evidence="2 8" id="KW-0637">Prenyltransferase</keyword>
<dbReference type="STRING" id="299467.A0A443SH38"/>
<evidence type="ECO:0000256" key="3">
    <source>
        <dbReference type="ARBA" id="ARBA00022679"/>
    </source>
</evidence>
<keyword evidence="5" id="KW-0677">Repeat</keyword>
<evidence type="ECO:0000256" key="6">
    <source>
        <dbReference type="ARBA" id="ARBA00022833"/>
    </source>
</evidence>
<comment type="catalytic activity">
    <reaction evidence="7 8">
        <text>geranylgeranyl diphosphate + L-cysteinyl-[protein] = S-geranylgeranyl-L-cysteinyl-[protein] + diphosphate</text>
        <dbReference type="Rhea" id="RHEA:21240"/>
        <dbReference type="Rhea" id="RHEA-COMP:10131"/>
        <dbReference type="Rhea" id="RHEA-COMP:11537"/>
        <dbReference type="ChEBI" id="CHEBI:29950"/>
        <dbReference type="ChEBI" id="CHEBI:33019"/>
        <dbReference type="ChEBI" id="CHEBI:57533"/>
        <dbReference type="ChEBI" id="CHEBI:86021"/>
        <dbReference type="EC" id="2.5.1.60"/>
    </reaction>
</comment>
<dbReference type="EC" id="2.5.1.60" evidence="8"/>
<proteinExistence type="inferred from homology"/>
<dbReference type="CDD" id="cd02894">
    <property type="entry name" value="GGTase-II"/>
    <property type="match status" value="1"/>
</dbReference>
<dbReference type="GO" id="GO:0005968">
    <property type="term" value="C:Rab-protein geranylgeranyltransferase complex"/>
    <property type="evidence" value="ECO:0007669"/>
    <property type="project" value="UniProtKB-UniRule"/>
</dbReference>
<dbReference type="OrthoDB" id="5428259at2759"/>
<keyword evidence="4 8" id="KW-0479">Metal-binding</keyword>
<name>A0A443SH38_9ACAR</name>
<dbReference type="Proteomes" id="UP000288716">
    <property type="component" value="Unassembled WGS sequence"/>
</dbReference>
<dbReference type="GO" id="GO:0046872">
    <property type="term" value="F:metal ion binding"/>
    <property type="evidence" value="ECO:0007669"/>
    <property type="project" value="UniProtKB-KW"/>
</dbReference>
<keyword evidence="3 8" id="KW-0808">Transferase</keyword>
<dbReference type="InterPro" id="IPR001330">
    <property type="entry name" value="Prenyltrans"/>
</dbReference>
<keyword evidence="11" id="KW-1185">Reference proteome</keyword>
<dbReference type="EMBL" id="NCKV01002473">
    <property type="protein sequence ID" value="RWS26795.1"/>
    <property type="molecule type" value="Genomic_DNA"/>
</dbReference>
<comment type="cofactor">
    <cofactor evidence="8">
        <name>Zn(2+)</name>
        <dbReference type="ChEBI" id="CHEBI:29105"/>
    </cofactor>
    <text evidence="8">Binds 1 zinc ion per subunit.</text>
</comment>
<sequence>DGSFWGDKWGEVDIRFSFCAIASLTLLKRLHEIDINSAISFVMKCNNLIDGGFGSRPGSESHAGLVYCALGALSLTGQLDAIDADLLGKDTRWWLCERQLPSGGLNGRPEKLPDLCYSWWVLASLKILGRLHWIDSKKLLRFIAACQDEESGGFSDRPGNLVDPFHTLFGIAGISLLTHENRCIVENGEMISDEILKLRDSIKLINPVLCMPQQLITNLNIEMQLLKI</sequence>
<dbReference type="InterPro" id="IPR026873">
    <property type="entry name" value="Ptb1"/>
</dbReference>
<accession>A0A443SH38</accession>
<evidence type="ECO:0000256" key="7">
    <source>
        <dbReference type="ARBA" id="ARBA00047658"/>
    </source>
</evidence>
<evidence type="ECO:0000256" key="8">
    <source>
        <dbReference type="RuleBase" id="RU365076"/>
    </source>
</evidence>
<dbReference type="PANTHER" id="PTHR11774:SF11">
    <property type="entry name" value="GERANYLGERANYL TRANSFERASE TYPE-2 SUBUNIT BETA"/>
    <property type="match status" value="1"/>
</dbReference>
<gene>
    <name evidence="10" type="ORF">B4U80_03721</name>
</gene>
<evidence type="ECO:0000259" key="9">
    <source>
        <dbReference type="Pfam" id="PF00432"/>
    </source>
</evidence>
<evidence type="ECO:0000256" key="4">
    <source>
        <dbReference type="ARBA" id="ARBA00022723"/>
    </source>
</evidence>
<dbReference type="VEuPathDB" id="VectorBase:LDEU005244"/>
<organism evidence="10 11">
    <name type="scientific">Leptotrombidium deliense</name>
    <dbReference type="NCBI Taxonomy" id="299467"/>
    <lineage>
        <taxon>Eukaryota</taxon>
        <taxon>Metazoa</taxon>
        <taxon>Ecdysozoa</taxon>
        <taxon>Arthropoda</taxon>
        <taxon>Chelicerata</taxon>
        <taxon>Arachnida</taxon>
        <taxon>Acari</taxon>
        <taxon>Acariformes</taxon>
        <taxon>Trombidiformes</taxon>
        <taxon>Prostigmata</taxon>
        <taxon>Anystina</taxon>
        <taxon>Parasitengona</taxon>
        <taxon>Trombiculoidea</taxon>
        <taxon>Trombiculidae</taxon>
        <taxon>Leptotrombidium</taxon>
    </lineage>
</organism>
<dbReference type="GO" id="GO:0004663">
    <property type="term" value="F:Rab geranylgeranyltransferase activity"/>
    <property type="evidence" value="ECO:0007669"/>
    <property type="project" value="UniProtKB-UniRule"/>
</dbReference>
<evidence type="ECO:0000256" key="2">
    <source>
        <dbReference type="ARBA" id="ARBA00022602"/>
    </source>
</evidence>
<comment type="similarity">
    <text evidence="1 8">Belongs to the protein prenyltransferase subunit beta family.</text>
</comment>
<evidence type="ECO:0000256" key="5">
    <source>
        <dbReference type="ARBA" id="ARBA00022737"/>
    </source>
</evidence>
<dbReference type="InterPro" id="IPR045089">
    <property type="entry name" value="PGGT1B-like"/>
</dbReference>
<dbReference type="Pfam" id="PF00432">
    <property type="entry name" value="Prenyltrans"/>
    <property type="match status" value="1"/>
</dbReference>
<dbReference type="InterPro" id="IPR008930">
    <property type="entry name" value="Terpenoid_cyclase/PrenylTrfase"/>
</dbReference>
<comment type="caution">
    <text evidence="10">The sequence shown here is derived from an EMBL/GenBank/DDBJ whole genome shotgun (WGS) entry which is preliminary data.</text>
</comment>
<dbReference type="AlphaFoldDB" id="A0A443SH38"/>
<dbReference type="SUPFAM" id="SSF48239">
    <property type="entry name" value="Terpenoid cyclases/Protein prenyltransferases"/>
    <property type="match status" value="1"/>
</dbReference>